<evidence type="ECO:0000259" key="2">
    <source>
        <dbReference type="SMART" id="SM00382"/>
    </source>
</evidence>
<dbReference type="InterPro" id="IPR045006">
    <property type="entry name" value="CHLI-like"/>
</dbReference>
<dbReference type="EMBL" id="JAYKOT010000003">
    <property type="protein sequence ID" value="MEB3430118.1"/>
    <property type="molecule type" value="Genomic_DNA"/>
</dbReference>
<dbReference type="SMART" id="SM00382">
    <property type="entry name" value="AAA"/>
    <property type="match status" value="1"/>
</dbReference>
<dbReference type="InterPro" id="IPR020568">
    <property type="entry name" value="Ribosomal_Su5_D2-typ_SF"/>
</dbReference>
<sequence length="509" mass="56437">MYSKLITSMLIGLDGYKIEVEADIARGMPSFNIVGLPDASIKESKERVKSAISNSGYSFPLGRITINLAPAALKKEGSHLDLSIAMSILEANGVTIRKIPEELIFIGELALDGRLMPVEGVLPMIISMRDLGFKDFFIPIDNSKEASLVSDVNIYPAKTLIEIVQHINGEKLINKIESSFDINLKSPTYDVDYKDIKGQESMKRAFEVAAAGGHNILVIGPPGSGKTMAARRLPTILPDMTFEEAIECTKIYSVAGKLGTDGLIIHRPFRSPHHTASEASLIGGGRIPKPGEVSLAHNGILFLDELPEFSKSVLEVLRQPMEDGEVLISRVNGQSVYPSKFITVVCMNPCKCGYFGSQVRECTCSTSQINNYLSKISGPLLDRFDIHLEANPVDIKNLQSGANERSSKDMKEAVSKARDLQAKRYKDDGIRVNDELSGSLLKKYIKISLEDEKILKMAYEKYNFSARSYNKILKLSRTIADLDGENNIKTSHILEALRYRALDDKYWRR</sequence>
<accession>A0AAW9MR16</accession>
<dbReference type="Pfam" id="PF13541">
    <property type="entry name" value="ChlI"/>
    <property type="match status" value="1"/>
</dbReference>
<dbReference type="InterPro" id="IPR027417">
    <property type="entry name" value="P-loop_NTPase"/>
</dbReference>
<dbReference type="SUPFAM" id="SSF54211">
    <property type="entry name" value="Ribosomal protein S5 domain 2-like"/>
    <property type="match status" value="1"/>
</dbReference>
<comment type="caution">
    <text evidence="3">The sequence shown here is derived from an EMBL/GenBank/DDBJ whole genome shotgun (WGS) entry which is preliminary data.</text>
</comment>
<evidence type="ECO:0000313" key="4">
    <source>
        <dbReference type="Proteomes" id="UP001357733"/>
    </source>
</evidence>
<dbReference type="Pfam" id="PF13335">
    <property type="entry name" value="Mg_chelatase_C"/>
    <property type="match status" value="1"/>
</dbReference>
<protein>
    <submittedName>
        <fullName evidence="3">YifB family Mg chelatase-like AAA ATPase</fullName>
    </submittedName>
</protein>
<dbReference type="InterPro" id="IPR003593">
    <property type="entry name" value="AAA+_ATPase"/>
</dbReference>
<dbReference type="SUPFAM" id="SSF52540">
    <property type="entry name" value="P-loop containing nucleoside triphosphate hydrolases"/>
    <property type="match status" value="1"/>
</dbReference>
<organism evidence="3 4">
    <name type="scientific">Citroniella saccharovorans</name>
    <dbReference type="NCBI Taxonomy" id="2053367"/>
    <lineage>
        <taxon>Bacteria</taxon>
        <taxon>Bacillati</taxon>
        <taxon>Bacillota</taxon>
        <taxon>Tissierellia</taxon>
        <taxon>Tissierellales</taxon>
        <taxon>Peptoniphilaceae</taxon>
        <taxon>Citroniella</taxon>
    </lineage>
</organism>
<dbReference type="PANTHER" id="PTHR32039">
    <property type="entry name" value="MAGNESIUM-CHELATASE SUBUNIT CHLI"/>
    <property type="match status" value="1"/>
</dbReference>
<reference evidence="3 4" key="1">
    <citation type="submission" date="2024-01" db="EMBL/GenBank/DDBJ databases">
        <title>Complete genome sequence of Citroniella saccharovorans strain M6.X9, isolated from human fecal sample.</title>
        <authorList>
            <person name="Cheng G."/>
            <person name="Westerholm M."/>
            <person name="Schnurer A."/>
        </authorList>
    </citation>
    <scope>NUCLEOTIDE SEQUENCE [LARGE SCALE GENOMIC DNA]</scope>
    <source>
        <strain evidence="3 4">DSM 29873</strain>
    </source>
</reference>
<dbReference type="RefSeq" id="WP_324620278.1">
    <property type="nucleotide sequence ID" value="NZ_JAYKOT010000003.1"/>
</dbReference>
<feature type="domain" description="AAA+ ATPase" evidence="2">
    <location>
        <begin position="212"/>
        <end position="394"/>
    </location>
</feature>
<dbReference type="Gene3D" id="3.30.230.10">
    <property type="match status" value="1"/>
</dbReference>
<keyword evidence="4" id="KW-1185">Reference proteome</keyword>
<dbReference type="PROSITE" id="PS00676">
    <property type="entry name" value="SIGMA54_INTERACT_2"/>
    <property type="match status" value="1"/>
</dbReference>
<dbReference type="Gene3D" id="3.40.50.300">
    <property type="entry name" value="P-loop containing nucleotide triphosphate hydrolases"/>
    <property type="match status" value="1"/>
</dbReference>
<dbReference type="GO" id="GO:0005524">
    <property type="term" value="F:ATP binding"/>
    <property type="evidence" value="ECO:0007669"/>
    <property type="project" value="InterPro"/>
</dbReference>
<comment type="similarity">
    <text evidence="1">Belongs to the Mg-chelatase subunits D/I family. ComM subfamily.</text>
</comment>
<dbReference type="InterPro" id="IPR025943">
    <property type="entry name" value="Sigma_54_int_dom_ATP-bd_2"/>
</dbReference>
<name>A0AAW9MR16_9FIRM</name>
<proteinExistence type="inferred from homology"/>
<evidence type="ECO:0000256" key="1">
    <source>
        <dbReference type="ARBA" id="ARBA00006354"/>
    </source>
</evidence>
<evidence type="ECO:0000313" key="3">
    <source>
        <dbReference type="EMBL" id="MEB3430118.1"/>
    </source>
</evidence>
<dbReference type="InterPro" id="IPR000523">
    <property type="entry name" value="Mg_chelatse_chII-like_cat_dom"/>
</dbReference>
<dbReference type="AlphaFoldDB" id="A0AAW9MR16"/>
<gene>
    <name evidence="3" type="ORF">VLK81_08990</name>
</gene>
<dbReference type="InterPro" id="IPR025158">
    <property type="entry name" value="Mg_chelat-rel_C"/>
</dbReference>
<dbReference type="PANTHER" id="PTHR32039:SF7">
    <property type="entry name" value="COMPETENCE PROTEIN COMM"/>
    <property type="match status" value="1"/>
</dbReference>
<dbReference type="InterPro" id="IPR014721">
    <property type="entry name" value="Ribsml_uS5_D2-typ_fold_subgr"/>
</dbReference>
<dbReference type="Proteomes" id="UP001357733">
    <property type="component" value="Unassembled WGS sequence"/>
</dbReference>
<dbReference type="InterPro" id="IPR004482">
    <property type="entry name" value="Mg_chelat-rel"/>
</dbReference>
<dbReference type="NCBIfam" id="TIGR00368">
    <property type="entry name" value="YifB family Mg chelatase-like AAA ATPase"/>
    <property type="match status" value="1"/>
</dbReference>
<dbReference type="Pfam" id="PF01078">
    <property type="entry name" value="Mg_chelatase"/>
    <property type="match status" value="1"/>
</dbReference>